<sequence>MHIKKEIKLGLLVIVAMTLLIWGFNFLKGKDIFVFGTQYFGVYENVNGLSDGSPVIYKGYRIGTVQRVRLHPELPGNFLVTLLISEDVKIPNNSVAQIQNMDIMGSKVVEILIGDSPEMMQPGDFINTDVGSDLFEQVSVEMQPIKQKTERVLVQLDTLLTHVNRIFSSEMEQSMQKLYSTIDHLQQTSQHISSSFQEGGHLANSLQNVEIFTSGLRVQAQNMGTTMENLAVFSQGLSEVDLASIAASADTLLIGLNELMTMATTGEGTLGLLMSDAELYLNMADATANMDRLLADLRHNPGRYLNFSAVNFGRRVYVTPSEKMAEENNIVFKVKVASSNEPLDIRNDIVIDDMPVFEDTDGRNYIYTVGETRSFEKAEILRLKLIDQFPKAEVISLRDGKPIRLNRALRQVNYKN</sequence>
<dbReference type="AlphaFoldDB" id="A0A4R2G555"/>
<dbReference type="EMBL" id="SLWK01000023">
    <property type="protein sequence ID" value="TCO02702.1"/>
    <property type="molecule type" value="Genomic_DNA"/>
</dbReference>
<dbReference type="Proteomes" id="UP000295221">
    <property type="component" value="Unassembled WGS sequence"/>
</dbReference>
<dbReference type="OrthoDB" id="9769132at2"/>
<evidence type="ECO:0000256" key="1">
    <source>
        <dbReference type="SAM" id="Phobius"/>
    </source>
</evidence>
<evidence type="ECO:0000313" key="4">
    <source>
        <dbReference type="Proteomes" id="UP000295221"/>
    </source>
</evidence>
<keyword evidence="4" id="KW-1185">Reference proteome</keyword>
<evidence type="ECO:0000313" key="3">
    <source>
        <dbReference type="EMBL" id="TCO02702.1"/>
    </source>
</evidence>
<comment type="caution">
    <text evidence="3">The sequence shown here is derived from an EMBL/GenBank/DDBJ whole genome shotgun (WGS) entry which is preliminary data.</text>
</comment>
<organism evidence="3 4">
    <name type="scientific">Natronoflexus pectinivorans</name>
    <dbReference type="NCBI Taxonomy" id="682526"/>
    <lineage>
        <taxon>Bacteria</taxon>
        <taxon>Pseudomonadati</taxon>
        <taxon>Bacteroidota</taxon>
        <taxon>Bacteroidia</taxon>
        <taxon>Marinilabiliales</taxon>
        <taxon>Marinilabiliaceae</taxon>
        <taxon>Natronoflexus</taxon>
    </lineage>
</organism>
<name>A0A4R2G555_9BACT</name>
<keyword evidence="1" id="KW-0812">Transmembrane</keyword>
<reference evidence="3 4" key="1">
    <citation type="submission" date="2019-03" db="EMBL/GenBank/DDBJ databases">
        <title>Genomic Encyclopedia of Type Strains, Phase IV (KMG-IV): sequencing the most valuable type-strain genomes for metagenomic binning, comparative biology and taxonomic classification.</title>
        <authorList>
            <person name="Goeker M."/>
        </authorList>
    </citation>
    <scope>NUCLEOTIDE SEQUENCE [LARGE SCALE GENOMIC DNA]</scope>
    <source>
        <strain evidence="3 4">DSM 24179</strain>
    </source>
</reference>
<gene>
    <name evidence="3" type="ORF">EV194_1233</name>
</gene>
<keyword evidence="1" id="KW-0472">Membrane</keyword>
<evidence type="ECO:0000259" key="2">
    <source>
        <dbReference type="Pfam" id="PF02470"/>
    </source>
</evidence>
<dbReference type="InterPro" id="IPR052336">
    <property type="entry name" value="MlaD_Phospholipid_Transporter"/>
</dbReference>
<protein>
    <submittedName>
        <fullName evidence="3">Phospholipid/cholesterol/gamma-HCH transport system substrate-binding protein</fullName>
    </submittedName>
</protein>
<dbReference type="PANTHER" id="PTHR33371:SF4">
    <property type="entry name" value="INTERMEMBRANE PHOSPHOLIPID TRANSPORT SYSTEM BINDING PROTEIN MLAD"/>
    <property type="match status" value="1"/>
</dbReference>
<dbReference type="InterPro" id="IPR003399">
    <property type="entry name" value="Mce/MlaD"/>
</dbReference>
<feature type="transmembrane region" description="Helical" evidence="1">
    <location>
        <begin position="7"/>
        <end position="27"/>
    </location>
</feature>
<keyword evidence="1" id="KW-1133">Transmembrane helix</keyword>
<feature type="domain" description="Mce/MlaD" evidence="2">
    <location>
        <begin position="39"/>
        <end position="111"/>
    </location>
</feature>
<dbReference type="RefSeq" id="WP_132435562.1">
    <property type="nucleotide sequence ID" value="NZ_SLWK01000023.1"/>
</dbReference>
<dbReference type="Pfam" id="PF02470">
    <property type="entry name" value="MlaD"/>
    <property type="match status" value="1"/>
</dbReference>
<proteinExistence type="predicted"/>
<dbReference type="PANTHER" id="PTHR33371">
    <property type="entry name" value="INTERMEMBRANE PHOSPHOLIPID TRANSPORT SYSTEM BINDING PROTEIN MLAD-RELATED"/>
    <property type="match status" value="1"/>
</dbReference>
<accession>A0A4R2G555</accession>